<dbReference type="EMBL" id="BA000011">
    <property type="protein sequence ID" value="BAB60335.1"/>
    <property type="molecule type" value="Genomic_DNA"/>
</dbReference>
<proteinExistence type="inferred from homology"/>
<dbReference type="KEGG" id="tvo:TVG1221182"/>
<dbReference type="InterPro" id="IPR002202">
    <property type="entry name" value="HMG_CoA_Rdtase"/>
</dbReference>
<comment type="similarity">
    <text evidence="1">Belongs to the HMG-CoA reductase family.</text>
</comment>
<dbReference type="NCBIfam" id="TIGR00532">
    <property type="entry name" value="HMG_CoA_R_NAD"/>
    <property type="match status" value="1"/>
</dbReference>
<dbReference type="PhylomeDB" id="Q979G8"/>
<dbReference type="PROSITE" id="PS00066">
    <property type="entry name" value="HMG_COA_REDUCTASE_1"/>
    <property type="match status" value="1"/>
</dbReference>
<dbReference type="PRINTS" id="PR00071">
    <property type="entry name" value="HMGCOARDTASE"/>
</dbReference>
<dbReference type="InterPro" id="IPR009023">
    <property type="entry name" value="HMG_CoA_Rdtase_NAD(P)-bd_sf"/>
</dbReference>
<dbReference type="eggNOG" id="arCOG04260">
    <property type="taxonomic scope" value="Archaea"/>
</dbReference>
<dbReference type="GO" id="GO:0015936">
    <property type="term" value="P:coenzyme A metabolic process"/>
    <property type="evidence" value="ECO:0007669"/>
    <property type="project" value="InterPro"/>
</dbReference>
<dbReference type="SUPFAM" id="SSF55035">
    <property type="entry name" value="NAD-binding domain of HMG-CoA reductase"/>
    <property type="match status" value="1"/>
</dbReference>
<protein>
    <submittedName>
        <fullName evidence="3">3-hydroxy-3-methylglutaryl-coenzyme A reductase</fullName>
    </submittedName>
</protein>
<evidence type="ECO:0000313" key="4">
    <source>
        <dbReference type="Proteomes" id="UP000001017"/>
    </source>
</evidence>
<dbReference type="RefSeq" id="WP_010917426.1">
    <property type="nucleotide sequence ID" value="NC_002689.2"/>
</dbReference>
<gene>
    <name evidence="3" type="ORF">TVG1221182</name>
</gene>
<dbReference type="InterPro" id="IPR023076">
    <property type="entry name" value="HMG_CoA_Rdtase_CS"/>
</dbReference>
<dbReference type="Gene3D" id="3.90.770.10">
    <property type="entry name" value="3-hydroxy-3-methylglutaryl-coenzyme A Reductase, Chain A, domain 2"/>
    <property type="match status" value="2"/>
</dbReference>
<dbReference type="PANTHER" id="PTHR10572:SF24">
    <property type="entry name" value="3-HYDROXY-3-METHYLGLUTARYL-COENZYME A REDUCTASE"/>
    <property type="match status" value="1"/>
</dbReference>
<dbReference type="InterPro" id="IPR004553">
    <property type="entry name" value="HMG_CoA_Rdtase_bac-typ"/>
</dbReference>
<dbReference type="Gene3D" id="1.10.8.660">
    <property type="match status" value="1"/>
</dbReference>
<evidence type="ECO:0000256" key="1">
    <source>
        <dbReference type="ARBA" id="ARBA00007661"/>
    </source>
</evidence>
<dbReference type="InterPro" id="IPR009029">
    <property type="entry name" value="HMG_CoA_Rdtase_sub-bd_dom_sf"/>
</dbReference>
<reference evidence="3 4" key="1">
    <citation type="journal article" date="1999" name="Proc. Jpn. Acad.">
        <title>Determination of the complete genomic DNA sequence of Thermoplasma volvanium GSS1.</title>
        <authorList>
            <person name="Kawashima T."/>
            <person name="Yamamoto Y."/>
            <person name="Aramaki H."/>
            <person name="Nunoshiba T."/>
            <person name="Kawamoto T."/>
            <person name="Watanabe K."/>
            <person name="Yamazaki M."/>
            <person name="Kanehori K."/>
            <person name="Amano N."/>
            <person name="Ohya Y."/>
            <person name="Makino K."/>
            <person name="Suzuki M."/>
        </authorList>
    </citation>
    <scope>NUCLEOTIDE SEQUENCE [LARGE SCALE GENOMIC DNA]</scope>
    <source>
        <strain evidence="4">ATCC 51530 / DSM 4299 / JCM 9571 / NBRC 15438 / GSS1</strain>
    </source>
</reference>
<evidence type="ECO:0000313" key="3">
    <source>
        <dbReference type="EMBL" id="BAB60335.1"/>
    </source>
</evidence>
<dbReference type="Pfam" id="PF00368">
    <property type="entry name" value="HMG-CoA_red"/>
    <property type="match status" value="1"/>
</dbReference>
<organism evidence="3 4">
    <name type="scientific">Thermoplasma volcanium (strain ATCC 51530 / DSM 4299 / JCM 9571 / NBRC 15438 / GSS1)</name>
    <dbReference type="NCBI Taxonomy" id="273116"/>
    <lineage>
        <taxon>Archaea</taxon>
        <taxon>Methanobacteriati</taxon>
        <taxon>Thermoplasmatota</taxon>
        <taxon>Thermoplasmata</taxon>
        <taxon>Thermoplasmatales</taxon>
        <taxon>Thermoplasmataceae</taxon>
        <taxon>Thermoplasma</taxon>
    </lineage>
</organism>
<dbReference type="HOGENOM" id="CLU_033422_0_0_2"/>
<dbReference type="GeneID" id="1441308"/>
<dbReference type="PaxDb" id="273116-14325431"/>
<dbReference type="PROSITE" id="PS01192">
    <property type="entry name" value="HMG_COA_REDUCTASE_3"/>
    <property type="match status" value="1"/>
</dbReference>
<evidence type="ECO:0000256" key="2">
    <source>
        <dbReference type="ARBA" id="ARBA00023002"/>
    </source>
</evidence>
<dbReference type="PANTHER" id="PTHR10572">
    <property type="entry name" value="3-HYDROXY-3-METHYLGLUTARYL-COENZYME A REDUCTASE"/>
    <property type="match status" value="1"/>
</dbReference>
<sequence>MVSSEVSGFYKMTVDERLNFVKEFSRLSDDDIRILRTNGSLAIDKADKIIENVITTIEMPLGIAVNFLINGKDYLIPMAIEEPSVVAAASNAAKVARKSGGFNAYATEPVMIGEIQVLGIDSLYLAKMNILRDKSRILELANTRSKTLSSLGAGAKDIEVNVYERPHRMLIVHLIVDVRDAMGANVVNSMCEYVAPEIEKITGGRVNLRILSNLTKYRVAYASAVFSKDIIGKEAVDNIVEAYRMAVVDIYRASTNNKGIMNGIDAVLVATMNDWRAAEANAHSYAALEGYGPLAKYEKNSNGDLVGTIEIPIAVGTVGGTTGSIDKARIARKILGVSNATEFAGVLAAVGLAQNFSAVRALATEGIQRGHMELHARNLALSAGASPEEVDSVVNEMISSKEITMSNAIKILEKMRKTK</sequence>
<dbReference type="Proteomes" id="UP000001017">
    <property type="component" value="Chromosome"/>
</dbReference>
<keyword evidence="4" id="KW-1185">Reference proteome</keyword>
<dbReference type="STRING" id="273116.gene:9381994"/>
<keyword evidence="2" id="KW-0560">Oxidoreductase</keyword>
<dbReference type="AlphaFoldDB" id="Q979G8"/>
<dbReference type="SUPFAM" id="SSF56542">
    <property type="entry name" value="Substrate-binding domain of HMG-CoA reductase"/>
    <property type="match status" value="1"/>
</dbReference>
<dbReference type="GO" id="GO:0004420">
    <property type="term" value="F:hydroxymethylglutaryl-CoA reductase (NADPH) activity"/>
    <property type="evidence" value="ECO:0007669"/>
    <property type="project" value="InterPro"/>
</dbReference>
<dbReference type="InterPro" id="IPR023074">
    <property type="entry name" value="HMG_CoA_Rdtase_cat_sf"/>
</dbReference>
<accession>Q979G8</accession>
<dbReference type="OrthoDB" id="10981at2157"/>
<dbReference type="CDD" id="cd00644">
    <property type="entry name" value="HMG-CoA_reductase_classII"/>
    <property type="match status" value="1"/>
</dbReference>
<reference evidence="3 4" key="2">
    <citation type="journal article" date="2000" name="Proc. Natl. Acad. Sci. U.S.A.">
        <title>Archaeal adaptation to higher temperatures revealed by genomic sequence of Thermoplasma volcanium.</title>
        <authorList>
            <person name="Kawashima T."/>
            <person name="Amano N."/>
            <person name="Koike H."/>
            <person name="Makino S."/>
            <person name="Higuchi S."/>
            <person name="Kawashima-Ohya Y."/>
            <person name="Watanabe K."/>
            <person name="Yamazaki M."/>
            <person name="Kanehori K."/>
            <person name="Kawamoto T."/>
            <person name="Nunoshiba T."/>
            <person name="Yamamoto Y."/>
            <person name="Aramaki H."/>
            <person name="Makino K."/>
            <person name="Suzuki M."/>
        </authorList>
    </citation>
    <scope>NUCLEOTIDE SEQUENCE [LARGE SCALE GENOMIC DNA]</scope>
    <source>
        <strain evidence="4">ATCC 51530 / DSM 4299 / JCM 9571 / NBRC 15438 / GSS1</strain>
    </source>
</reference>
<dbReference type="PROSITE" id="PS50065">
    <property type="entry name" value="HMG_COA_REDUCTASE_4"/>
    <property type="match status" value="1"/>
</dbReference>
<name>Q979G8_THEVO</name>